<dbReference type="Gene3D" id="3.40.960.10">
    <property type="entry name" value="VSR Endonuclease"/>
    <property type="match status" value="1"/>
</dbReference>
<evidence type="ECO:0000256" key="4">
    <source>
        <dbReference type="ARBA" id="ARBA00022801"/>
    </source>
</evidence>
<organism evidence="7 8">
    <name type="scientific">Parabacteroides hominis</name>
    <dbReference type="NCBI Taxonomy" id="2763057"/>
    <lineage>
        <taxon>Bacteria</taxon>
        <taxon>Pseudomonadati</taxon>
        <taxon>Bacteroidota</taxon>
        <taxon>Bacteroidia</taxon>
        <taxon>Bacteroidales</taxon>
        <taxon>Tannerellaceae</taxon>
        <taxon>Parabacteroides</taxon>
    </lineage>
</organism>
<gene>
    <name evidence="7" type="primary">vsr</name>
    <name evidence="7" type="ORF">H8S65_17225</name>
</gene>
<protein>
    <submittedName>
        <fullName evidence="7">DNA mismatch endonuclease Vsr</fullName>
    </submittedName>
</protein>
<dbReference type="GO" id="GO:0004519">
    <property type="term" value="F:endonuclease activity"/>
    <property type="evidence" value="ECO:0007669"/>
    <property type="project" value="UniProtKB-KW"/>
</dbReference>
<evidence type="ECO:0000256" key="1">
    <source>
        <dbReference type="ARBA" id="ARBA00022722"/>
    </source>
</evidence>
<evidence type="ECO:0000313" key="7">
    <source>
        <dbReference type="EMBL" id="MBC5634488.1"/>
    </source>
</evidence>
<dbReference type="InterPro" id="IPR011335">
    <property type="entry name" value="Restrct_endonuc-II-like"/>
</dbReference>
<reference evidence="7 8" key="1">
    <citation type="submission" date="2020-08" db="EMBL/GenBank/DDBJ databases">
        <title>Genome public.</title>
        <authorList>
            <person name="Liu C."/>
            <person name="Sun Q."/>
        </authorList>
    </citation>
    <scope>NUCLEOTIDE SEQUENCE [LARGE SCALE GENOMIC DNA]</scope>
    <source>
        <strain evidence="7 8">NSJ-79</strain>
    </source>
</reference>
<dbReference type="CDD" id="cd00221">
    <property type="entry name" value="Vsr"/>
    <property type="match status" value="1"/>
</dbReference>
<evidence type="ECO:0000256" key="6">
    <source>
        <dbReference type="ARBA" id="ARBA00029466"/>
    </source>
</evidence>
<comment type="similarity">
    <text evidence="6">Belongs to the Vsr family.</text>
</comment>
<keyword evidence="2 7" id="KW-0255">Endonuclease</keyword>
<sequence>MNKYKKGSRSYTMSRIKGKDTKPEWIVRRYLFARGYRYRKNVKGLPGTPDIVLKKYGVAIFIHGCFWHGHSIDGHIPHTNSDYWQKKIQRNQERDMRDKEALKQLGWKVMTIWECQLKKEVRENTLKEMEYWINKSFLDKYRSKTYHIEESQPSNSKVAEELVEYQSTKHSK</sequence>
<dbReference type="NCBIfam" id="TIGR00632">
    <property type="entry name" value="vsr"/>
    <property type="match status" value="1"/>
</dbReference>
<dbReference type="Proteomes" id="UP000651475">
    <property type="component" value="Unassembled WGS sequence"/>
</dbReference>
<evidence type="ECO:0000256" key="5">
    <source>
        <dbReference type="ARBA" id="ARBA00023204"/>
    </source>
</evidence>
<evidence type="ECO:0000256" key="3">
    <source>
        <dbReference type="ARBA" id="ARBA00022763"/>
    </source>
</evidence>
<dbReference type="SUPFAM" id="SSF52980">
    <property type="entry name" value="Restriction endonuclease-like"/>
    <property type="match status" value="1"/>
</dbReference>
<keyword evidence="4" id="KW-0378">Hydrolase</keyword>
<keyword evidence="1" id="KW-0540">Nuclease</keyword>
<name>A0ABR7DUJ1_9BACT</name>
<accession>A0ABR7DUJ1</accession>
<keyword evidence="3" id="KW-0227">DNA damage</keyword>
<evidence type="ECO:0000256" key="2">
    <source>
        <dbReference type="ARBA" id="ARBA00022759"/>
    </source>
</evidence>
<keyword evidence="5" id="KW-0234">DNA repair</keyword>
<keyword evidence="8" id="KW-1185">Reference proteome</keyword>
<dbReference type="Pfam" id="PF03852">
    <property type="entry name" value="Vsr"/>
    <property type="match status" value="1"/>
</dbReference>
<comment type="caution">
    <text evidence="7">The sequence shown here is derived from an EMBL/GenBank/DDBJ whole genome shotgun (WGS) entry which is preliminary data.</text>
</comment>
<evidence type="ECO:0000313" key="8">
    <source>
        <dbReference type="Proteomes" id="UP000651475"/>
    </source>
</evidence>
<dbReference type="InterPro" id="IPR004603">
    <property type="entry name" value="DNA_mismatch_endonuc_vsr"/>
</dbReference>
<dbReference type="EMBL" id="JACOOJ010000039">
    <property type="protein sequence ID" value="MBC5634488.1"/>
    <property type="molecule type" value="Genomic_DNA"/>
</dbReference>
<proteinExistence type="inferred from homology"/>